<organism evidence="1 2">
    <name type="scientific">Pseudotabrizicola sediminis</name>
    <dbReference type="NCBI Taxonomy" id="2486418"/>
    <lineage>
        <taxon>Bacteria</taxon>
        <taxon>Pseudomonadati</taxon>
        <taxon>Pseudomonadota</taxon>
        <taxon>Alphaproteobacteria</taxon>
        <taxon>Rhodobacterales</taxon>
        <taxon>Paracoccaceae</taxon>
        <taxon>Pseudotabrizicola</taxon>
    </lineage>
</organism>
<evidence type="ECO:0000313" key="2">
    <source>
        <dbReference type="Proteomes" id="UP000297741"/>
    </source>
</evidence>
<protein>
    <submittedName>
        <fullName evidence="1">Uncharacterized protein</fullName>
    </submittedName>
</protein>
<proteinExistence type="predicted"/>
<keyword evidence="2" id="KW-1185">Reference proteome</keyword>
<dbReference type="Proteomes" id="UP000297741">
    <property type="component" value="Unassembled WGS sequence"/>
</dbReference>
<gene>
    <name evidence="1" type="ORF">EEB11_04900</name>
</gene>
<evidence type="ECO:0000313" key="1">
    <source>
        <dbReference type="EMBL" id="TGD44055.1"/>
    </source>
</evidence>
<accession>A0ABY2KPM8</accession>
<name>A0ABY2KPM8_9RHOB</name>
<sequence length="61" mass="6776">MARLAKIIVPVLSCDAGRAMHGTKAPCRSDQSRKTHPVQPFLHNFLPDPICMSMKANMKDL</sequence>
<dbReference type="EMBL" id="RPEM01000003">
    <property type="protein sequence ID" value="TGD44055.1"/>
    <property type="molecule type" value="Genomic_DNA"/>
</dbReference>
<comment type="caution">
    <text evidence="1">The sequence shown here is derived from an EMBL/GenBank/DDBJ whole genome shotgun (WGS) entry which is preliminary data.</text>
</comment>
<reference evidence="1 2" key="1">
    <citation type="submission" date="2018-11" db="EMBL/GenBank/DDBJ databases">
        <title>Tabrizicola sp. isolated from sediment of alpine lake.</title>
        <authorList>
            <person name="Liu Z."/>
        </authorList>
    </citation>
    <scope>NUCLEOTIDE SEQUENCE [LARGE SCALE GENOMIC DNA]</scope>
    <source>
        <strain evidence="1 2">DRYC-M-16</strain>
    </source>
</reference>